<evidence type="ECO:0000259" key="3">
    <source>
        <dbReference type="PROSITE" id="PS51684"/>
    </source>
</evidence>
<comment type="catalytic activity">
    <reaction evidence="2">
        <text>4-demethylwyosine(37) in tRNA(Phe) + S-adenosyl-L-methionine = 4-demethyl-7-[(3S)-3-amino-3-carboxypropyl]wyosine(37) in tRNA(Phe) + S-methyl-5'-thioadenosine + H(+)</text>
        <dbReference type="Rhea" id="RHEA:36355"/>
        <dbReference type="Rhea" id="RHEA-COMP:10164"/>
        <dbReference type="Rhea" id="RHEA-COMP:10378"/>
        <dbReference type="ChEBI" id="CHEBI:15378"/>
        <dbReference type="ChEBI" id="CHEBI:17509"/>
        <dbReference type="ChEBI" id="CHEBI:59789"/>
        <dbReference type="ChEBI" id="CHEBI:64315"/>
        <dbReference type="ChEBI" id="CHEBI:73550"/>
        <dbReference type="EC" id="2.5.1.114"/>
    </reaction>
</comment>
<protein>
    <recommendedName>
        <fullName evidence="1">tRNA(Phe) (4-demethylwyosine(37)-C(7)) aminocarboxypropyltransferase</fullName>
        <ecNumber evidence="1">2.5.1.114</ecNumber>
    </recommendedName>
</protein>
<keyword evidence="5" id="KW-1185">Reference proteome</keyword>
<accession>A0AA39U7X2</accession>
<feature type="domain" description="SAM-dependent methyltransferase TRM5/TYW2-type" evidence="3">
    <location>
        <begin position="1"/>
        <end position="140"/>
    </location>
</feature>
<dbReference type="AlphaFoldDB" id="A0AA39U7X2"/>
<dbReference type="EMBL" id="JAFEKC020000018">
    <property type="protein sequence ID" value="KAK0509831.1"/>
    <property type="molecule type" value="Genomic_DNA"/>
</dbReference>
<gene>
    <name evidence="4" type="ORF">JMJ35_008225</name>
</gene>
<dbReference type="GO" id="GO:0031591">
    <property type="term" value="P:wybutosine biosynthetic process"/>
    <property type="evidence" value="ECO:0007669"/>
    <property type="project" value="TreeGrafter"/>
</dbReference>
<dbReference type="GO" id="GO:0005737">
    <property type="term" value="C:cytoplasm"/>
    <property type="evidence" value="ECO:0007669"/>
    <property type="project" value="TreeGrafter"/>
</dbReference>
<dbReference type="PANTHER" id="PTHR23245:SF25">
    <property type="entry name" value="TRNA WYBUTOSINE-SYNTHESIZING PROTEIN 2 HOMOLOG"/>
    <property type="match status" value="1"/>
</dbReference>
<proteinExistence type="predicted"/>
<dbReference type="PROSITE" id="PS51684">
    <property type="entry name" value="SAM_MT_TRM5_TYW2"/>
    <property type="match status" value="1"/>
</dbReference>
<evidence type="ECO:0000313" key="5">
    <source>
        <dbReference type="Proteomes" id="UP001166286"/>
    </source>
</evidence>
<dbReference type="PANTHER" id="PTHR23245">
    <property type="entry name" value="TRNA METHYLTRANSFERASE"/>
    <property type="match status" value="1"/>
</dbReference>
<comment type="caution">
    <text evidence="4">The sequence shown here is derived from an EMBL/GenBank/DDBJ whole genome shotgun (WGS) entry which is preliminary data.</text>
</comment>
<reference evidence="4" key="1">
    <citation type="submission" date="2023-03" db="EMBL/GenBank/DDBJ databases">
        <title>Complete genome of Cladonia borealis.</title>
        <authorList>
            <person name="Park H."/>
        </authorList>
    </citation>
    <scope>NUCLEOTIDE SEQUENCE</scope>
    <source>
        <strain evidence="4">ANT050790</strain>
    </source>
</reference>
<dbReference type="GO" id="GO:0008175">
    <property type="term" value="F:tRNA methyltransferase activity"/>
    <property type="evidence" value="ECO:0007669"/>
    <property type="project" value="TreeGrafter"/>
</dbReference>
<sequence length="140" mass="15291">MHSILTQNGLRSLAPIYGDFGPSLPLTHTPTATDFTSAFWCTAQQNGILQTWAPQYTMFSRGNISETARVLNLESLSETTLGTKPENTSAVDLYAGIRYFTFSYAKAGGGKVLCWEINPWSVKGLRRGAVRNKCGVSTAH</sequence>
<organism evidence="4 5">
    <name type="scientific">Cladonia borealis</name>
    <dbReference type="NCBI Taxonomy" id="184061"/>
    <lineage>
        <taxon>Eukaryota</taxon>
        <taxon>Fungi</taxon>
        <taxon>Dikarya</taxon>
        <taxon>Ascomycota</taxon>
        <taxon>Pezizomycotina</taxon>
        <taxon>Lecanoromycetes</taxon>
        <taxon>OSLEUM clade</taxon>
        <taxon>Lecanoromycetidae</taxon>
        <taxon>Lecanorales</taxon>
        <taxon>Lecanorineae</taxon>
        <taxon>Cladoniaceae</taxon>
        <taxon>Cladonia</taxon>
    </lineage>
</organism>
<dbReference type="Gene3D" id="3.40.50.150">
    <property type="entry name" value="Vaccinia Virus protein VP39"/>
    <property type="match status" value="1"/>
</dbReference>
<evidence type="ECO:0000256" key="1">
    <source>
        <dbReference type="ARBA" id="ARBA00012265"/>
    </source>
</evidence>
<dbReference type="SUPFAM" id="SSF53335">
    <property type="entry name" value="S-adenosyl-L-methionine-dependent methyltransferases"/>
    <property type="match status" value="1"/>
</dbReference>
<dbReference type="InterPro" id="IPR029063">
    <property type="entry name" value="SAM-dependent_MTases_sf"/>
</dbReference>
<dbReference type="EC" id="2.5.1.114" evidence="1"/>
<dbReference type="GO" id="GO:0102522">
    <property type="term" value="F:tRNA 4-demethylwyosine alpha-amino-alpha-carboxypropyltransferase activity"/>
    <property type="evidence" value="ECO:0007669"/>
    <property type="project" value="UniProtKB-EC"/>
</dbReference>
<dbReference type="InterPro" id="IPR030382">
    <property type="entry name" value="MeTrfase_TRM5/TYW2"/>
</dbReference>
<dbReference type="GO" id="GO:0030488">
    <property type="term" value="P:tRNA methylation"/>
    <property type="evidence" value="ECO:0007669"/>
    <property type="project" value="TreeGrafter"/>
</dbReference>
<name>A0AA39U7X2_9LECA</name>
<dbReference type="Proteomes" id="UP001166286">
    <property type="component" value="Unassembled WGS sequence"/>
</dbReference>
<evidence type="ECO:0000313" key="4">
    <source>
        <dbReference type="EMBL" id="KAK0509831.1"/>
    </source>
</evidence>
<evidence type="ECO:0000256" key="2">
    <source>
        <dbReference type="ARBA" id="ARBA00049400"/>
    </source>
</evidence>